<accession>A0ABQ3WK90</accession>
<dbReference type="EMBL" id="BOMF01000076">
    <property type="protein sequence ID" value="GID46657.1"/>
    <property type="molecule type" value="Genomic_DNA"/>
</dbReference>
<gene>
    <name evidence="1" type="ORF">Aca07nite_39320</name>
</gene>
<comment type="caution">
    <text evidence="1">The sequence shown here is derived from an EMBL/GenBank/DDBJ whole genome shotgun (WGS) entry which is preliminary data.</text>
</comment>
<sequence length="168" mass="17571">MRRDLAVALGVALTLGLCVAAAGLAALGLVSSPIAEPPAPPPASEFLGAWCSPRGDRLVLADGRFTIDPLSPVFAGKISHRVTTPGPGGPRRWDDPPPTVAAGIWDVGVLGADLLSDQIVTIDIDVEQLDSDVVISERMGLETYEDATGWTLYLRSGGLPFARCRDVG</sequence>
<dbReference type="RefSeq" id="WP_204296928.1">
    <property type="nucleotide sequence ID" value="NZ_BAAAGQ010000006.1"/>
</dbReference>
<evidence type="ECO:0000313" key="1">
    <source>
        <dbReference type="EMBL" id="GID46657.1"/>
    </source>
</evidence>
<protein>
    <submittedName>
        <fullName evidence="1">Uncharacterized protein</fullName>
    </submittedName>
</protein>
<organism evidence="1">
    <name type="scientific">Actinoplanes campanulatus</name>
    <dbReference type="NCBI Taxonomy" id="113559"/>
    <lineage>
        <taxon>Bacteria</taxon>
        <taxon>Bacillati</taxon>
        <taxon>Actinomycetota</taxon>
        <taxon>Actinomycetes</taxon>
        <taxon>Micromonosporales</taxon>
        <taxon>Micromonosporaceae</taxon>
        <taxon>Actinoplanes</taxon>
    </lineage>
</organism>
<proteinExistence type="predicted"/>
<reference evidence="1" key="1">
    <citation type="submission" date="2021-01" db="EMBL/GenBank/DDBJ databases">
        <title>Whole genome shotgun sequence of Actinoplanes capillaceus NBRC 16408.</title>
        <authorList>
            <person name="Komaki H."/>
            <person name="Tamura T."/>
        </authorList>
    </citation>
    <scope>NUCLEOTIDE SEQUENCE [LARGE SCALE GENOMIC DNA]</scope>
    <source>
        <strain evidence="1">NBRC 16408</strain>
    </source>
</reference>
<name>A0ABQ3WK90_9ACTN</name>